<dbReference type="PANTHER" id="PTHR42912">
    <property type="entry name" value="METHYLTRANSFERASE"/>
    <property type="match status" value="1"/>
</dbReference>
<reference evidence="2" key="1">
    <citation type="submission" date="2023-01" db="EMBL/GenBank/DDBJ databases">
        <title>The diversity of Class Acidimicrobiia in South China Sea sediment environments and the proposal of Iamia marina sp. nov., a novel species of the genus Iamia.</title>
        <authorList>
            <person name="He Y."/>
            <person name="Tian X."/>
        </authorList>
    </citation>
    <scope>NUCLEOTIDE SEQUENCE</scope>
    <source>
        <strain evidence="2">DSM 19957</strain>
    </source>
</reference>
<name>A0AAF0BR23_9ACTN</name>
<dbReference type="Gene3D" id="3.40.50.150">
    <property type="entry name" value="Vaccinia Virus protein VP39"/>
    <property type="match status" value="1"/>
</dbReference>
<dbReference type="CDD" id="cd02440">
    <property type="entry name" value="AdoMet_MTases"/>
    <property type="match status" value="1"/>
</dbReference>
<keyword evidence="3" id="KW-1185">Reference proteome</keyword>
<dbReference type="GO" id="GO:0008168">
    <property type="term" value="F:methyltransferase activity"/>
    <property type="evidence" value="ECO:0007669"/>
    <property type="project" value="UniProtKB-KW"/>
</dbReference>
<dbReference type="InterPro" id="IPR050508">
    <property type="entry name" value="Methyltransf_Superfamily"/>
</dbReference>
<keyword evidence="2" id="KW-0489">Methyltransferase</keyword>
<dbReference type="SUPFAM" id="SSF53335">
    <property type="entry name" value="S-adenosyl-L-methionine-dependent methyltransferases"/>
    <property type="match status" value="1"/>
</dbReference>
<dbReference type="InterPro" id="IPR029063">
    <property type="entry name" value="SAM-dependent_MTases_sf"/>
</dbReference>
<dbReference type="AlphaFoldDB" id="A0AAF0BR23"/>
<dbReference type="Proteomes" id="UP001216390">
    <property type="component" value="Chromosome"/>
</dbReference>
<evidence type="ECO:0000313" key="3">
    <source>
        <dbReference type="Proteomes" id="UP001216390"/>
    </source>
</evidence>
<accession>A0AAF0BR23</accession>
<dbReference type="InterPro" id="IPR041698">
    <property type="entry name" value="Methyltransf_25"/>
</dbReference>
<dbReference type="Pfam" id="PF13649">
    <property type="entry name" value="Methyltransf_25"/>
    <property type="match status" value="1"/>
</dbReference>
<sequence>MEAPTPPDPGRFDDGAVVDAYREVDGLTPCERHLVEAHVPHGADVLDLGVGTGRTVGELRARAGTYVGIDLAPRMVEVARRRHPEADLRVGDATELPDVADASVDAVLWSYNGLDYVADAARRRAWAECRRVLRPGGCVIASSHDPRAVLAAPPRGGSSPARWAAVTLLMTGRRLARGLRHGVLWRGHGWVVDPAWGGLPTHMATPARVRDEVRAAGLEVVEVRHGDEPRRALVGRTPWWYYVARPAGTGTPRSR</sequence>
<dbReference type="RefSeq" id="WP_272735382.1">
    <property type="nucleotide sequence ID" value="NZ_CP116942.1"/>
</dbReference>
<gene>
    <name evidence="2" type="ORF">PO878_15235</name>
</gene>
<dbReference type="GO" id="GO:0032259">
    <property type="term" value="P:methylation"/>
    <property type="evidence" value="ECO:0007669"/>
    <property type="project" value="UniProtKB-KW"/>
</dbReference>
<organism evidence="2 3">
    <name type="scientific">Iamia majanohamensis</name>
    <dbReference type="NCBI Taxonomy" id="467976"/>
    <lineage>
        <taxon>Bacteria</taxon>
        <taxon>Bacillati</taxon>
        <taxon>Actinomycetota</taxon>
        <taxon>Acidimicrobiia</taxon>
        <taxon>Acidimicrobiales</taxon>
        <taxon>Iamiaceae</taxon>
        <taxon>Iamia</taxon>
    </lineage>
</organism>
<feature type="domain" description="Methyltransferase" evidence="1">
    <location>
        <begin position="45"/>
        <end position="137"/>
    </location>
</feature>
<keyword evidence="2" id="KW-0808">Transferase</keyword>
<dbReference type="EMBL" id="CP116942">
    <property type="protein sequence ID" value="WCO65856.1"/>
    <property type="molecule type" value="Genomic_DNA"/>
</dbReference>
<protein>
    <submittedName>
        <fullName evidence="2">Class I SAM-dependent methyltransferase</fullName>
    </submittedName>
</protein>
<dbReference type="KEGG" id="ima:PO878_15235"/>
<evidence type="ECO:0000313" key="2">
    <source>
        <dbReference type="EMBL" id="WCO65856.1"/>
    </source>
</evidence>
<proteinExistence type="predicted"/>
<evidence type="ECO:0000259" key="1">
    <source>
        <dbReference type="Pfam" id="PF13649"/>
    </source>
</evidence>